<proteinExistence type="predicted"/>
<evidence type="ECO:0000313" key="1">
    <source>
        <dbReference type="EMBL" id="EKC38985.1"/>
    </source>
</evidence>
<dbReference type="HOGENOM" id="CLU_1919088_0_0_1"/>
<dbReference type="EMBL" id="JH818721">
    <property type="protein sequence ID" value="EKC38985.1"/>
    <property type="molecule type" value="Genomic_DNA"/>
</dbReference>
<sequence length="132" mass="15708">MYFFPGLPRRIEGWGRYWVQNPPHHGEGREGKRRRERFDDAEGVHGIPLIKHYVSHQMRSNIDEKVFTVLGDFMLPLATYELFNQTLNDQNIFLHHNIGYNYAIQLNSTINERHLKVDEWIRPALRSSKSLY</sequence>
<reference evidence="1" key="1">
    <citation type="journal article" date="2012" name="Nature">
        <title>The oyster genome reveals stress adaptation and complexity of shell formation.</title>
        <authorList>
            <person name="Zhang G."/>
            <person name="Fang X."/>
            <person name="Guo X."/>
            <person name="Li L."/>
            <person name="Luo R."/>
            <person name="Xu F."/>
            <person name="Yang P."/>
            <person name="Zhang L."/>
            <person name="Wang X."/>
            <person name="Qi H."/>
            <person name="Xiong Z."/>
            <person name="Que H."/>
            <person name="Xie Y."/>
            <person name="Holland P.W."/>
            <person name="Paps J."/>
            <person name="Zhu Y."/>
            <person name="Wu F."/>
            <person name="Chen Y."/>
            <person name="Wang J."/>
            <person name="Peng C."/>
            <person name="Meng J."/>
            <person name="Yang L."/>
            <person name="Liu J."/>
            <person name="Wen B."/>
            <person name="Zhang N."/>
            <person name="Huang Z."/>
            <person name="Zhu Q."/>
            <person name="Feng Y."/>
            <person name="Mount A."/>
            <person name="Hedgecock D."/>
            <person name="Xu Z."/>
            <person name="Liu Y."/>
            <person name="Domazet-Loso T."/>
            <person name="Du Y."/>
            <person name="Sun X."/>
            <person name="Zhang S."/>
            <person name="Liu B."/>
            <person name="Cheng P."/>
            <person name="Jiang X."/>
            <person name="Li J."/>
            <person name="Fan D."/>
            <person name="Wang W."/>
            <person name="Fu W."/>
            <person name="Wang T."/>
            <person name="Wang B."/>
            <person name="Zhang J."/>
            <person name="Peng Z."/>
            <person name="Li Y."/>
            <person name="Li N."/>
            <person name="Wang J."/>
            <person name="Chen M."/>
            <person name="He Y."/>
            <person name="Tan F."/>
            <person name="Song X."/>
            <person name="Zheng Q."/>
            <person name="Huang R."/>
            <person name="Yang H."/>
            <person name="Du X."/>
            <person name="Chen L."/>
            <person name="Yang M."/>
            <person name="Gaffney P.M."/>
            <person name="Wang S."/>
            <person name="Luo L."/>
            <person name="She Z."/>
            <person name="Ming Y."/>
            <person name="Huang W."/>
            <person name="Zhang S."/>
            <person name="Huang B."/>
            <person name="Zhang Y."/>
            <person name="Qu T."/>
            <person name="Ni P."/>
            <person name="Miao G."/>
            <person name="Wang J."/>
            <person name="Wang Q."/>
            <person name="Steinberg C.E."/>
            <person name="Wang H."/>
            <person name="Li N."/>
            <person name="Qian L."/>
            <person name="Zhang G."/>
            <person name="Li Y."/>
            <person name="Yang H."/>
            <person name="Liu X."/>
            <person name="Wang J."/>
            <person name="Yin Y."/>
            <person name="Wang J."/>
        </authorList>
    </citation>
    <scope>NUCLEOTIDE SEQUENCE [LARGE SCALE GENOMIC DNA]</scope>
    <source>
        <strain evidence="1">05x7-T-G4-1.051#20</strain>
    </source>
</reference>
<protein>
    <submittedName>
        <fullName evidence="1">Uncharacterized protein</fullName>
    </submittedName>
</protein>
<dbReference type="AlphaFoldDB" id="K1RCM7"/>
<organism evidence="1">
    <name type="scientific">Magallana gigas</name>
    <name type="common">Pacific oyster</name>
    <name type="synonym">Crassostrea gigas</name>
    <dbReference type="NCBI Taxonomy" id="29159"/>
    <lineage>
        <taxon>Eukaryota</taxon>
        <taxon>Metazoa</taxon>
        <taxon>Spiralia</taxon>
        <taxon>Lophotrochozoa</taxon>
        <taxon>Mollusca</taxon>
        <taxon>Bivalvia</taxon>
        <taxon>Autobranchia</taxon>
        <taxon>Pteriomorphia</taxon>
        <taxon>Ostreida</taxon>
        <taxon>Ostreoidea</taxon>
        <taxon>Ostreidae</taxon>
        <taxon>Magallana</taxon>
    </lineage>
</organism>
<name>K1RCM7_MAGGI</name>
<dbReference type="InParanoid" id="K1RCM7"/>
<gene>
    <name evidence="1" type="ORF">CGI_10018814</name>
</gene>
<accession>K1RCM7</accession>